<dbReference type="InterPro" id="IPR049238">
    <property type="entry name" value="DUF6873"/>
</dbReference>
<keyword evidence="3" id="KW-1185">Reference proteome</keyword>
<reference evidence="2 3" key="1">
    <citation type="submission" date="2016-10" db="EMBL/GenBank/DDBJ databases">
        <authorList>
            <person name="de Groot N.N."/>
        </authorList>
    </citation>
    <scope>NUCLEOTIDE SEQUENCE [LARGE SCALE GENOMIC DNA]</scope>
    <source>
        <strain evidence="2 3">DSM 23310</strain>
    </source>
</reference>
<dbReference type="Proteomes" id="UP000198828">
    <property type="component" value="Unassembled WGS sequence"/>
</dbReference>
<dbReference type="OrthoDB" id="1753686at2"/>
<evidence type="ECO:0000259" key="1">
    <source>
        <dbReference type="Pfam" id="PF21778"/>
    </source>
</evidence>
<dbReference type="Pfam" id="PF21778">
    <property type="entry name" value="DUF6873"/>
    <property type="match status" value="1"/>
</dbReference>
<proteinExistence type="predicted"/>
<gene>
    <name evidence="2" type="ORF">SAMN05660923_02262</name>
</gene>
<dbReference type="EMBL" id="FNNG01000010">
    <property type="protein sequence ID" value="SDX40572.1"/>
    <property type="molecule type" value="Genomic_DNA"/>
</dbReference>
<organism evidence="2 3">
    <name type="scientific">Tepidimicrobium xylanilyticum</name>
    <dbReference type="NCBI Taxonomy" id="1123352"/>
    <lineage>
        <taxon>Bacteria</taxon>
        <taxon>Bacillati</taxon>
        <taxon>Bacillota</taxon>
        <taxon>Tissierellia</taxon>
        <taxon>Tissierellales</taxon>
        <taxon>Tepidimicrobiaceae</taxon>
        <taxon>Tepidimicrobium</taxon>
    </lineage>
</organism>
<accession>A0A1H3BF44</accession>
<feature type="domain" description="DUF6873" evidence="1">
    <location>
        <begin position="15"/>
        <end position="242"/>
    </location>
</feature>
<name>A0A1H3BF44_9FIRM</name>
<sequence>MKNPFIPLEMANTVIIDGSISEEMKMNLQRLGLNIILTIPCKDIAEPISYHPDMVIHPINHNTLIIAPNVFDYYEDKLSRLGIKIIKGETKLTKDYPGDIAYNVGRIGDYAVHNFKYTDEKLKYYLKKENVEFIDIKQGYAKCSMAIVDDRAIITADYPIYRELCKRGINVLLIQPGYVTLKGYSYGFIGGATGNLSNEIVIISGNLDGHPDKTVIINFVNKYNKKIYWLSNEKIIDIGTIITLNCQ</sequence>
<evidence type="ECO:0000313" key="3">
    <source>
        <dbReference type="Proteomes" id="UP000198828"/>
    </source>
</evidence>
<dbReference type="AlphaFoldDB" id="A0A1H3BF44"/>
<dbReference type="RefSeq" id="WP_093753744.1">
    <property type="nucleotide sequence ID" value="NZ_FNNG01000010.1"/>
</dbReference>
<evidence type="ECO:0000313" key="2">
    <source>
        <dbReference type="EMBL" id="SDX40572.1"/>
    </source>
</evidence>
<protein>
    <recommendedName>
        <fullName evidence="1">DUF6873 domain-containing protein</fullName>
    </recommendedName>
</protein>